<dbReference type="RefSeq" id="WP_133851817.1">
    <property type="nucleotide sequence ID" value="NZ_SNXZ01000004.1"/>
</dbReference>
<accession>A0A4R6S9J6</accession>
<organism evidence="1 2">
    <name type="scientific">Labedaea rhizosphaerae</name>
    <dbReference type="NCBI Taxonomy" id="598644"/>
    <lineage>
        <taxon>Bacteria</taxon>
        <taxon>Bacillati</taxon>
        <taxon>Actinomycetota</taxon>
        <taxon>Actinomycetes</taxon>
        <taxon>Pseudonocardiales</taxon>
        <taxon>Pseudonocardiaceae</taxon>
        <taxon>Labedaea</taxon>
    </lineage>
</organism>
<sequence>MSTTRRRTPATITSTLATATRTIDAAILAAELDDRPSVAELRATGWELARLTGELNGLATLLAQDIAQHTDHLDGGPAGPPLARAGRELAALRRALHDAHTAARGFYAETSRLMPTTT</sequence>
<reference evidence="1 2" key="1">
    <citation type="submission" date="2019-03" db="EMBL/GenBank/DDBJ databases">
        <title>Genomic Encyclopedia of Type Strains, Phase IV (KMG-IV): sequencing the most valuable type-strain genomes for metagenomic binning, comparative biology and taxonomic classification.</title>
        <authorList>
            <person name="Goeker M."/>
        </authorList>
    </citation>
    <scope>NUCLEOTIDE SEQUENCE [LARGE SCALE GENOMIC DNA]</scope>
    <source>
        <strain evidence="1 2">DSM 45361</strain>
    </source>
</reference>
<dbReference type="EMBL" id="SNXZ01000004">
    <property type="protein sequence ID" value="TDP96471.1"/>
    <property type="molecule type" value="Genomic_DNA"/>
</dbReference>
<comment type="caution">
    <text evidence="1">The sequence shown here is derived from an EMBL/GenBank/DDBJ whole genome shotgun (WGS) entry which is preliminary data.</text>
</comment>
<proteinExistence type="predicted"/>
<dbReference type="AlphaFoldDB" id="A0A4R6S9J6"/>
<keyword evidence="2" id="KW-1185">Reference proteome</keyword>
<evidence type="ECO:0000313" key="1">
    <source>
        <dbReference type="EMBL" id="TDP96471.1"/>
    </source>
</evidence>
<dbReference type="OrthoDB" id="3638412at2"/>
<dbReference type="Proteomes" id="UP000295444">
    <property type="component" value="Unassembled WGS sequence"/>
</dbReference>
<protein>
    <recommendedName>
        <fullName evidence="3">Excreted virulence factor EspC (Type VII ESX diderm)</fullName>
    </recommendedName>
</protein>
<evidence type="ECO:0008006" key="3">
    <source>
        <dbReference type="Google" id="ProtNLM"/>
    </source>
</evidence>
<gene>
    <name evidence="1" type="ORF">EV186_104459</name>
</gene>
<evidence type="ECO:0000313" key="2">
    <source>
        <dbReference type="Proteomes" id="UP000295444"/>
    </source>
</evidence>
<name>A0A4R6S9J6_LABRH</name>